<keyword evidence="1" id="KW-1133">Transmembrane helix</keyword>
<sequence length="129" mass="15046">MNNKKVIFLGLLSLFPQISQADIIKNQQLNSFTIYNWVSQIIFAHILGCSFNFYGFKTHYSFSTNKNQGGRFQEIDNTQVEVSQVMMLTMLDRMVHSSAVIDMQSMRWHIFLYLALMKYINDGFATIEQ</sequence>
<reference evidence="3 4" key="1">
    <citation type="submission" date="2016-10" db="EMBL/GenBank/DDBJ databases">
        <authorList>
            <person name="de Groot N.N."/>
        </authorList>
    </citation>
    <scope>NUCLEOTIDE SEQUENCE [LARGE SCALE GENOMIC DNA]</scope>
    <source>
        <strain evidence="3 4">DSM 6059</strain>
    </source>
</reference>
<dbReference type="RefSeq" id="WP_091983647.1">
    <property type="nucleotide sequence ID" value="NZ_FOLO01000014.1"/>
</dbReference>
<keyword evidence="1" id="KW-0472">Membrane</keyword>
<evidence type="ECO:0000256" key="1">
    <source>
        <dbReference type="SAM" id="Phobius"/>
    </source>
</evidence>
<dbReference type="STRING" id="1123010.SAMN02745724_02229"/>
<feature type="chain" id="PRO_5011617901" evidence="2">
    <location>
        <begin position="22"/>
        <end position="129"/>
    </location>
</feature>
<dbReference type="AlphaFoldDB" id="A0A1I1KZY5"/>
<protein>
    <submittedName>
        <fullName evidence="3">Uncharacterized protein</fullName>
    </submittedName>
</protein>
<feature type="signal peptide" evidence="2">
    <location>
        <begin position="1"/>
        <end position="21"/>
    </location>
</feature>
<evidence type="ECO:0000313" key="3">
    <source>
        <dbReference type="EMBL" id="SFC66301.1"/>
    </source>
</evidence>
<feature type="transmembrane region" description="Helical" evidence="1">
    <location>
        <begin position="37"/>
        <end position="56"/>
    </location>
</feature>
<keyword evidence="2" id="KW-0732">Signal</keyword>
<keyword evidence="1" id="KW-0812">Transmembrane</keyword>
<evidence type="ECO:0000256" key="2">
    <source>
        <dbReference type="SAM" id="SignalP"/>
    </source>
</evidence>
<gene>
    <name evidence="3" type="ORF">SAMN02745724_02229</name>
</gene>
<evidence type="ECO:0000313" key="4">
    <source>
        <dbReference type="Proteomes" id="UP000198862"/>
    </source>
</evidence>
<proteinExistence type="predicted"/>
<organism evidence="3 4">
    <name type="scientific">Pseudoalteromonas denitrificans DSM 6059</name>
    <dbReference type="NCBI Taxonomy" id="1123010"/>
    <lineage>
        <taxon>Bacteria</taxon>
        <taxon>Pseudomonadati</taxon>
        <taxon>Pseudomonadota</taxon>
        <taxon>Gammaproteobacteria</taxon>
        <taxon>Alteromonadales</taxon>
        <taxon>Pseudoalteromonadaceae</taxon>
        <taxon>Pseudoalteromonas</taxon>
    </lineage>
</organism>
<name>A0A1I1KZY5_9GAMM</name>
<dbReference type="EMBL" id="FOLO01000014">
    <property type="protein sequence ID" value="SFC66301.1"/>
    <property type="molecule type" value="Genomic_DNA"/>
</dbReference>
<accession>A0A1I1KZY5</accession>
<keyword evidence="4" id="KW-1185">Reference proteome</keyword>
<dbReference type="Proteomes" id="UP000198862">
    <property type="component" value="Unassembled WGS sequence"/>
</dbReference>